<protein>
    <recommendedName>
        <fullName evidence="12">Nucleotide-diphospho-sugar transferase domain-containing protein</fullName>
    </recommendedName>
</protein>
<evidence type="ECO:0000256" key="2">
    <source>
        <dbReference type="ARBA" id="ARBA00009105"/>
    </source>
</evidence>
<evidence type="ECO:0000256" key="5">
    <source>
        <dbReference type="ARBA" id="ARBA00022692"/>
    </source>
</evidence>
<dbReference type="GO" id="GO:0000033">
    <property type="term" value="F:alpha-1,3-mannosyltransferase activity"/>
    <property type="evidence" value="ECO:0007669"/>
    <property type="project" value="TreeGrafter"/>
</dbReference>
<dbReference type="OrthoDB" id="430354at2759"/>
<dbReference type="GeneID" id="37039498"/>
<dbReference type="Proteomes" id="UP000245783">
    <property type="component" value="Unassembled WGS sequence"/>
</dbReference>
<evidence type="ECO:0000256" key="7">
    <source>
        <dbReference type="ARBA" id="ARBA00022989"/>
    </source>
</evidence>
<keyword evidence="11" id="KW-1185">Reference proteome</keyword>
<evidence type="ECO:0000256" key="9">
    <source>
        <dbReference type="ARBA" id="ARBA00023180"/>
    </source>
</evidence>
<dbReference type="PANTHER" id="PTHR31392:SF1">
    <property type="entry name" value="ALPHA-1,3-MANNOSYLTRANSFERASE MNN1-RELATED"/>
    <property type="match status" value="1"/>
</dbReference>
<dbReference type="EMBL" id="KZ819369">
    <property type="protein sequence ID" value="PWN43533.1"/>
    <property type="molecule type" value="Genomic_DNA"/>
</dbReference>
<evidence type="ECO:0000313" key="10">
    <source>
        <dbReference type="EMBL" id="PWN43533.1"/>
    </source>
</evidence>
<reference evidence="10 11" key="1">
    <citation type="journal article" date="2018" name="Mol. Biol. Evol.">
        <title>Broad Genomic Sampling Reveals a Smut Pathogenic Ancestry of the Fungal Clade Ustilaginomycotina.</title>
        <authorList>
            <person name="Kijpornyongpan T."/>
            <person name="Mondo S.J."/>
            <person name="Barry K."/>
            <person name="Sandor L."/>
            <person name="Lee J."/>
            <person name="Lipzen A."/>
            <person name="Pangilinan J."/>
            <person name="LaButti K."/>
            <person name="Hainaut M."/>
            <person name="Henrissat B."/>
            <person name="Grigoriev I.V."/>
            <person name="Spatafora J.W."/>
            <person name="Aime M.C."/>
        </authorList>
    </citation>
    <scope>NUCLEOTIDE SEQUENCE [LARGE SCALE GENOMIC DNA]</scope>
    <source>
        <strain evidence="10 11">MCA 4658</strain>
    </source>
</reference>
<dbReference type="GO" id="GO:0016020">
    <property type="term" value="C:membrane"/>
    <property type="evidence" value="ECO:0007669"/>
    <property type="project" value="UniProtKB-SubCell"/>
</dbReference>
<keyword evidence="9" id="KW-0325">Glycoprotein</keyword>
<keyword evidence="4" id="KW-0808">Transferase</keyword>
<dbReference type="RefSeq" id="XP_025370693.1">
    <property type="nucleotide sequence ID" value="XM_025517628.1"/>
</dbReference>
<evidence type="ECO:0000256" key="8">
    <source>
        <dbReference type="ARBA" id="ARBA00023136"/>
    </source>
</evidence>
<keyword evidence="5" id="KW-0812">Transmembrane</keyword>
<sequence>MKIITMMAQQRLVVRFALWSCAWLLLSVVLHLCAPARFPLFGTQRVRRIDDRAIELWTTHIGNHAVQPQDRYSLRELGFRTHVYAELLRRGASLELNALSEVLWKFVPGVWELRELSRPRHTVSGSLVPLREGIVMAVTSNTVLAALQTITVLRSTHKCSLPIEVYHYGASELDKPLKSALESMRDVRVIDIYELPYFSSAMEDDAGRIPNGPESQARQAMALLATKFQRVVLSAPDITWMADPALLFQQQGFLQTGTFLFRERGLPATARAQRMVSWLKDQFDESWPSQRLSSLPFWDYVADGVMTPKVAAFDKSRAGVFSALLANLAMHQKSSRDHIWSRFSQGQVESLFLSFELSNMPYHLSENTPGAVGSFVGNDWFGSTQQDGEASICSARAVHFLSQMPVAPLERHNGSSSIYSGFSGGIFRSTRGASSKAVLAPQPLWLDAPIFETRTTETFFNATAWAMHGRWEMDVTQASINHNSPWCFRGATLRSVDQLGSTRINLDRIKSILRQCNNHFRPLVGLFAAMPVRSEE</sequence>
<evidence type="ECO:0000256" key="6">
    <source>
        <dbReference type="ARBA" id="ARBA00022968"/>
    </source>
</evidence>
<keyword evidence="7" id="KW-1133">Transmembrane helix</keyword>
<dbReference type="Pfam" id="PF11051">
    <property type="entry name" value="Mannosyl_trans3"/>
    <property type="match status" value="1"/>
</dbReference>
<evidence type="ECO:0000256" key="4">
    <source>
        <dbReference type="ARBA" id="ARBA00022679"/>
    </source>
</evidence>
<proteinExistence type="inferred from homology"/>
<keyword evidence="3" id="KW-0328">Glycosyltransferase</keyword>
<name>A0A316W673_9BASI</name>
<dbReference type="GO" id="GO:0005794">
    <property type="term" value="C:Golgi apparatus"/>
    <property type="evidence" value="ECO:0007669"/>
    <property type="project" value="TreeGrafter"/>
</dbReference>
<dbReference type="STRING" id="1522189.A0A316W673"/>
<organism evidence="10 11">
    <name type="scientific">Ceraceosorus guamensis</name>
    <dbReference type="NCBI Taxonomy" id="1522189"/>
    <lineage>
        <taxon>Eukaryota</taxon>
        <taxon>Fungi</taxon>
        <taxon>Dikarya</taxon>
        <taxon>Basidiomycota</taxon>
        <taxon>Ustilaginomycotina</taxon>
        <taxon>Exobasidiomycetes</taxon>
        <taxon>Ceraceosorales</taxon>
        <taxon>Ceraceosoraceae</taxon>
        <taxon>Ceraceosorus</taxon>
    </lineage>
</organism>
<evidence type="ECO:0008006" key="12">
    <source>
        <dbReference type="Google" id="ProtNLM"/>
    </source>
</evidence>
<keyword evidence="6" id="KW-0735">Signal-anchor</keyword>
<dbReference type="PANTHER" id="PTHR31392">
    <property type="entry name" value="ALPHA-1,3-MANNOSYLTRANSFERASE MNN1-RELATED"/>
    <property type="match status" value="1"/>
</dbReference>
<comment type="similarity">
    <text evidence="2">Belongs to the MNN1/MNT family.</text>
</comment>
<evidence type="ECO:0000256" key="1">
    <source>
        <dbReference type="ARBA" id="ARBA00004606"/>
    </source>
</evidence>
<keyword evidence="8" id="KW-0472">Membrane</keyword>
<dbReference type="InParanoid" id="A0A316W673"/>
<comment type="subcellular location">
    <subcellularLocation>
        <location evidence="1">Membrane</location>
        <topology evidence="1">Single-pass type II membrane protein</topology>
    </subcellularLocation>
</comment>
<dbReference type="InterPro" id="IPR022751">
    <property type="entry name" value="Alpha_mannosyltransferase"/>
</dbReference>
<evidence type="ECO:0000256" key="3">
    <source>
        <dbReference type="ARBA" id="ARBA00022676"/>
    </source>
</evidence>
<dbReference type="AlphaFoldDB" id="A0A316W673"/>
<gene>
    <name evidence="10" type="ORF">IE81DRAFT_77511</name>
</gene>
<evidence type="ECO:0000313" key="11">
    <source>
        <dbReference type="Proteomes" id="UP000245783"/>
    </source>
</evidence>
<dbReference type="GO" id="GO:0006493">
    <property type="term" value="P:protein O-linked glycosylation"/>
    <property type="evidence" value="ECO:0007669"/>
    <property type="project" value="TreeGrafter"/>
</dbReference>
<accession>A0A316W673</accession>